<feature type="domain" description="Protein kinase" evidence="7">
    <location>
        <begin position="1"/>
        <end position="257"/>
    </location>
</feature>
<dbReference type="GO" id="GO:0005524">
    <property type="term" value="F:ATP binding"/>
    <property type="evidence" value="ECO:0007669"/>
    <property type="project" value="UniProtKB-KW"/>
</dbReference>
<dbReference type="Pfam" id="PF00069">
    <property type="entry name" value="Pkinase"/>
    <property type="match status" value="1"/>
</dbReference>
<feature type="region of interest" description="Disordered" evidence="6">
    <location>
        <begin position="427"/>
        <end position="470"/>
    </location>
</feature>
<dbReference type="InterPro" id="IPR000719">
    <property type="entry name" value="Prot_kinase_dom"/>
</dbReference>
<keyword evidence="9" id="KW-1185">Reference proteome</keyword>
<feature type="region of interest" description="Disordered" evidence="6">
    <location>
        <begin position="581"/>
        <end position="602"/>
    </location>
</feature>
<accession>A0A250XGR1</accession>
<feature type="region of interest" description="Disordered" evidence="6">
    <location>
        <begin position="490"/>
        <end position="562"/>
    </location>
</feature>
<dbReference type="SMART" id="SM00220">
    <property type="entry name" value="S_TKc"/>
    <property type="match status" value="1"/>
</dbReference>
<feature type="region of interest" description="Disordered" evidence="6">
    <location>
        <begin position="264"/>
        <end position="285"/>
    </location>
</feature>
<evidence type="ECO:0000256" key="4">
    <source>
        <dbReference type="ARBA" id="ARBA00022777"/>
    </source>
</evidence>
<evidence type="ECO:0000256" key="6">
    <source>
        <dbReference type="SAM" id="MobiDB-lite"/>
    </source>
</evidence>
<feature type="compositionally biased region" description="Low complexity" evidence="6">
    <location>
        <begin position="499"/>
        <end position="510"/>
    </location>
</feature>
<evidence type="ECO:0000256" key="3">
    <source>
        <dbReference type="ARBA" id="ARBA00022741"/>
    </source>
</evidence>
<dbReference type="EMBL" id="BEGY01000077">
    <property type="protein sequence ID" value="GAX82267.1"/>
    <property type="molecule type" value="Genomic_DNA"/>
</dbReference>
<evidence type="ECO:0000313" key="9">
    <source>
        <dbReference type="Proteomes" id="UP000232323"/>
    </source>
</evidence>
<dbReference type="Gene3D" id="3.30.200.20">
    <property type="entry name" value="Phosphorylase Kinase, domain 1"/>
    <property type="match status" value="1"/>
</dbReference>
<evidence type="ECO:0000256" key="5">
    <source>
        <dbReference type="ARBA" id="ARBA00022840"/>
    </source>
</evidence>
<feature type="compositionally biased region" description="Polar residues" evidence="6">
    <location>
        <begin position="716"/>
        <end position="727"/>
    </location>
</feature>
<keyword evidence="3" id="KW-0547">Nucleotide-binding</keyword>
<dbReference type="InterPro" id="IPR008271">
    <property type="entry name" value="Ser/Thr_kinase_AS"/>
</dbReference>
<keyword evidence="1" id="KW-0723">Serine/threonine-protein kinase</keyword>
<proteinExistence type="predicted"/>
<organism evidence="8 9">
    <name type="scientific">Chlamydomonas eustigma</name>
    <dbReference type="NCBI Taxonomy" id="1157962"/>
    <lineage>
        <taxon>Eukaryota</taxon>
        <taxon>Viridiplantae</taxon>
        <taxon>Chlorophyta</taxon>
        <taxon>core chlorophytes</taxon>
        <taxon>Chlorophyceae</taxon>
        <taxon>CS clade</taxon>
        <taxon>Chlamydomonadales</taxon>
        <taxon>Chlamydomonadaceae</taxon>
        <taxon>Chlamydomonas</taxon>
    </lineage>
</organism>
<dbReference type="PROSITE" id="PS50011">
    <property type="entry name" value="PROTEIN_KINASE_DOM"/>
    <property type="match status" value="1"/>
</dbReference>
<dbReference type="InterPro" id="IPR011009">
    <property type="entry name" value="Kinase-like_dom_sf"/>
</dbReference>
<dbReference type="Gene3D" id="1.10.510.10">
    <property type="entry name" value="Transferase(Phosphotransferase) domain 1"/>
    <property type="match status" value="1"/>
</dbReference>
<protein>
    <recommendedName>
        <fullName evidence="7">Protein kinase domain-containing protein</fullName>
    </recommendedName>
</protein>
<evidence type="ECO:0000313" key="8">
    <source>
        <dbReference type="EMBL" id="GAX82267.1"/>
    </source>
</evidence>
<sequence length="846" mass="91357">MLANSHAQVLKSALREAALLELCSGHPNIVQLHQAYRSDSGRIYLVLEYLPEVLSSVILSQHKSTGAFPKHVFWDTMKQLLQGVRFLHQKQVIHRDLKPSNIMMSEDGTVKVIDLGLARQCRPHVDDLTEYVQTRWYRSPELLLGLQYGYEVDIWAIGCIAAEMVLGFPIFKGKSHIDQLQVILQCFGSLPRRFQHQLESMDRSGKLKIPSKGDVLGLAGWLPKSTPQDILSFITSCLELNPLVRPSAEDLLWLPQFTTTASQFTDRSCQTDHHPGTNKSSIPRSLHSKVSASLFAAGMHKLGGFDKKEIEGEEHSLHGNTSTASKSRVMDLSSDSGVIRAGGSGLGGQSTRDSATCNNSSRRLMSKEGDCALLRPSVLAIDSTTTLIRHRSGCITSQEVQEESEISTDYNTVVAAGTMRRFVQQKAAAGAQQDSTVYEKTKPSIKGGEDNGDAGSPPSSRPYQRAFQSRSRSYADTLLLTLQMKAGRSKIIPHHQPLSTSITSSTGSMSPIPKSGIKTPGAPIPLPHLHRNSKQASRAAHQDDEGSDEGQQTPGTAVAPSGDKYLRGRELHVASHLPLNIHHSSAGTPGLEPKGTVQHKQPDQAAGVLPLQLPHHSAVLQERQPQRRCASGPLELIHQPCSSIIKHAAVASHNHFDPSEMTCQQSSAAGGAGHCYGHDFHHSQKTSFDSRKQSIDNEDAAISRLKDHNCYSSVPLLSSSKAGQQPRGSGKTVSMELPAHSSSPSDAAGILGAASVSALKIIKSRRSTGEVGRFVWASSRLSKSGNADVVSEYDGQSLNNTATAVGTSTLTTYPVPSQLDLNAALDHSSSLNTRDLAGPLSKPVVP</sequence>
<gene>
    <name evidence="8" type="ORF">CEUSTIGMA_g9695.t1</name>
</gene>
<reference evidence="8 9" key="1">
    <citation type="submission" date="2017-08" db="EMBL/GenBank/DDBJ databases">
        <title>Acidophilic green algal genome provides insights into adaptation to an acidic environment.</title>
        <authorList>
            <person name="Hirooka S."/>
            <person name="Hirose Y."/>
            <person name="Kanesaki Y."/>
            <person name="Higuchi S."/>
            <person name="Fujiwara T."/>
            <person name="Onuma R."/>
            <person name="Era A."/>
            <person name="Ohbayashi R."/>
            <person name="Uzuka A."/>
            <person name="Nozaki H."/>
            <person name="Yoshikawa H."/>
            <person name="Miyagishima S.Y."/>
        </authorList>
    </citation>
    <scope>NUCLEOTIDE SEQUENCE [LARGE SCALE GENOMIC DNA]</scope>
    <source>
        <strain evidence="8 9">NIES-2499</strain>
    </source>
</reference>
<keyword evidence="4" id="KW-0418">Kinase</keyword>
<keyword evidence="2" id="KW-0808">Transferase</keyword>
<feature type="compositionally biased region" description="Polar residues" evidence="6">
    <location>
        <begin position="457"/>
        <end position="470"/>
    </location>
</feature>
<dbReference type="InterPro" id="IPR050117">
    <property type="entry name" value="MAPK"/>
</dbReference>
<evidence type="ECO:0000256" key="2">
    <source>
        <dbReference type="ARBA" id="ARBA00022679"/>
    </source>
</evidence>
<dbReference type="AlphaFoldDB" id="A0A250XGR1"/>
<dbReference type="GO" id="GO:0004674">
    <property type="term" value="F:protein serine/threonine kinase activity"/>
    <property type="evidence" value="ECO:0007669"/>
    <property type="project" value="UniProtKB-KW"/>
</dbReference>
<dbReference type="PROSITE" id="PS00108">
    <property type="entry name" value="PROTEIN_KINASE_ST"/>
    <property type="match status" value="1"/>
</dbReference>
<dbReference type="STRING" id="1157962.A0A250XGR1"/>
<dbReference type="PANTHER" id="PTHR24055">
    <property type="entry name" value="MITOGEN-ACTIVATED PROTEIN KINASE"/>
    <property type="match status" value="1"/>
</dbReference>
<keyword evidence="5" id="KW-0067">ATP-binding</keyword>
<dbReference type="FunFam" id="1.10.510.10:FF:000624">
    <property type="entry name" value="Mitogen-activated protein kinase"/>
    <property type="match status" value="1"/>
</dbReference>
<name>A0A250XGR1_9CHLO</name>
<comment type="caution">
    <text evidence="8">The sequence shown here is derived from an EMBL/GenBank/DDBJ whole genome shotgun (WGS) entry which is preliminary data.</text>
</comment>
<evidence type="ECO:0000259" key="7">
    <source>
        <dbReference type="PROSITE" id="PS50011"/>
    </source>
</evidence>
<evidence type="ECO:0000256" key="1">
    <source>
        <dbReference type="ARBA" id="ARBA00022527"/>
    </source>
</evidence>
<dbReference type="SUPFAM" id="SSF56112">
    <property type="entry name" value="Protein kinase-like (PK-like)"/>
    <property type="match status" value="1"/>
</dbReference>
<dbReference type="Proteomes" id="UP000232323">
    <property type="component" value="Unassembled WGS sequence"/>
</dbReference>
<feature type="region of interest" description="Disordered" evidence="6">
    <location>
        <begin position="716"/>
        <end position="745"/>
    </location>
</feature>